<keyword evidence="1" id="KW-1133">Transmembrane helix</keyword>
<dbReference type="EMBL" id="AP025591">
    <property type="protein sequence ID" value="BDG01468.1"/>
    <property type="molecule type" value="Genomic_DNA"/>
</dbReference>
<accession>A0ABM7WPT0</accession>
<dbReference type="RefSeq" id="WP_248358028.1">
    <property type="nucleotide sequence ID" value="NZ_AP025591.1"/>
</dbReference>
<evidence type="ECO:0000256" key="1">
    <source>
        <dbReference type="SAM" id="Phobius"/>
    </source>
</evidence>
<organism evidence="2 3">
    <name type="scientific">Anaeromyxobacter oryzae</name>
    <dbReference type="NCBI Taxonomy" id="2918170"/>
    <lineage>
        <taxon>Bacteria</taxon>
        <taxon>Pseudomonadati</taxon>
        <taxon>Myxococcota</taxon>
        <taxon>Myxococcia</taxon>
        <taxon>Myxococcales</taxon>
        <taxon>Cystobacterineae</taxon>
        <taxon>Anaeromyxobacteraceae</taxon>
        <taxon>Anaeromyxobacter</taxon>
    </lineage>
</organism>
<feature type="transmembrane region" description="Helical" evidence="1">
    <location>
        <begin position="20"/>
        <end position="45"/>
    </location>
</feature>
<evidence type="ECO:0000313" key="3">
    <source>
        <dbReference type="Proteomes" id="UP001162891"/>
    </source>
</evidence>
<proteinExistence type="predicted"/>
<keyword evidence="1" id="KW-0812">Transmembrane</keyword>
<protein>
    <submittedName>
        <fullName evidence="2">Uncharacterized protein</fullName>
    </submittedName>
</protein>
<sequence length="84" mass="8851">MQQSKTIPQESPSYGQSLAAIIAILGVLVITVPVIGILMIPFAVLATVTRALRDAVAEAGLLRNRWTGQGPRVPGRSSRSVATI</sequence>
<name>A0ABM7WPT0_9BACT</name>
<keyword evidence="3" id="KW-1185">Reference proteome</keyword>
<reference evidence="3" key="1">
    <citation type="journal article" date="2022" name="Int. J. Syst. Evol. Microbiol.">
        <title>Anaeromyxobacter oryzae sp. nov., Anaeromyxobacter diazotrophicus sp. nov. and Anaeromyxobacter paludicola sp. nov., isolated from paddy soils.</title>
        <authorList>
            <person name="Itoh H."/>
            <person name="Xu Z."/>
            <person name="Mise K."/>
            <person name="Masuda Y."/>
            <person name="Ushijima N."/>
            <person name="Hayakawa C."/>
            <person name="Shiratori Y."/>
            <person name="Senoo K."/>
        </authorList>
    </citation>
    <scope>NUCLEOTIDE SEQUENCE [LARGE SCALE GENOMIC DNA]</scope>
    <source>
        <strain evidence="3">Red232</strain>
    </source>
</reference>
<gene>
    <name evidence="2" type="ORF">AMOR_04640</name>
</gene>
<evidence type="ECO:0000313" key="2">
    <source>
        <dbReference type="EMBL" id="BDG01468.1"/>
    </source>
</evidence>
<dbReference type="Proteomes" id="UP001162891">
    <property type="component" value="Chromosome"/>
</dbReference>
<keyword evidence="1" id="KW-0472">Membrane</keyword>